<dbReference type="Proteomes" id="UP001168552">
    <property type="component" value="Unassembled WGS sequence"/>
</dbReference>
<comment type="caution">
    <text evidence="2">The sequence shown here is derived from an EMBL/GenBank/DDBJ whole genome shotgun (WGS) entry which is preliminary data.</text>
</comment>
<sequence>MSTNTPSDMPQPVASQTYLALGDSYTIGEAVDENLRWPNQLVDALNKEGYAWEAPRIIARTGWTTNELQAAIKDAELKESYDWVSLLIGVNNQYRGYPMAQYEQELQALIATALNFANGDAERVFMVSIPDYGVTPFAANSDTDKIARELDAYNAYAKALCESKGILFVNITDISREAKEDASLVASDELHPSGAMYTRWVQERILPALKEKM</sequence>
<evidence type="ECO:0000259" key="1">
    <source>
        <dbReference type="Pfam" id="PF13472"/>
    </source>
</evidence>
<name>A0ABT8F472_9BACT</name>
<proteinExistence type="predicted"/>
<dbReference type="InterPro" id="IPR013830">
    <property type="entry name" value="SGNH_hydro"/>
</dbReference>
<dbReference type="GO" id="GO:0016787">
    <property type="term" value="F:hydrolase activity"/>
    <property type="evidence" value="ECO:0007669"/>
    <property type="project" value="UniProtKB-KW"/>
</dbReference>
<keyword evidence="3" id="KW-1185">Reference proteome</keyword>
<dbReference type="Gene3D" id="3.40.50.1110">
    <property type="entry name" value="SGNH hydrolase"/>
    <property type="match status" value="1"/>
</dbReference>
<protein>
    <submittedName>
        <fullName evidence="2">SGNH/GDSL hydrolase family protein</fullName>
        <ecNumber evidence="2">3.1.-.-</ecNumber>
    </submittedName>
</protein>
<gene>
    <name evidence="2" type="ORF">QWY31_06730</name>
</gene>
<dbReference type="EMBL" id="JAUHJS010000003">
    <property type="protein sequence ID" value="MDN4165188.1"/>
    <property type="molecule type" value="Genomic_DNA"/>
</dbReference>
<dbReference type="EC" id="3.1.-.-" evidence="2"/>
<dbReference type="RefSeq" id="WP_320003716.1">
    <property type="nucleotide sequence ID" value="NZ_JAUHJS010000003.1"/>
</dbReference>
<keyword evidence="2" id="KW-0378">Hydrolase</keyword>
<dbReference type="InterPro" id="IPR036514">
    <property type="entry name" value="SGNH_hydro_sf"/>
</dbReference>
<evidence type="ECO:0000313" key="3">
    <source>
        <dbReference type="Proteomes" id="UP001168552"/>
    </source>
</evidence>
<feature type="domain" description="SGNH hydrolase-type esterase" evidence="1">
    <location>
        <begin position="20"/>
        <end position="198"/>
    </location>
</feature>
<accession>A0ABT8F472</accession>
<organism evidence="2 3">
    <name type="scientific">Shiella aurantiaca</name>
    <dbReference type="NCBI Taxonomy" id="3058365"/>
    <lineage>
        <taxon>Bacteria</taxon>
        <taxon>Pseudomonadati</taxon>
        <taxon>Bacteroidota</taxon>
        <taxon>Cytophagia</taxon>
        <taxon>Cytophagales</taxon>
        <taxon>Shiellaceae</taxon>
        <taxon>Shiella</taxon>
    </lineage>
</organism>
<dbReference type="Pfam" id="PF13472">
    <property type="entry name" value="Lipase_GDSL_2"/>
    <property type="match status" value="1"/>
</dbReference>
<reference evidence="2" key="1">
    <citation type="submission" date="2023-06" db="EMBL/GenBank/DDBJ databases">
        <title>Cytophagales bacterium Strain LB-30, isolated from soil.</title>
        <authorList>
            <person name="Liu B."/>
        </authorList>
    </citation>
    <scope>NUCLEOTIDE SEQUENCE</scope>
    <source>
        <strain evidence="2">LB-30</strain>
    </source>
</reference>
<dbReference type="SUPFAM" id="SSF52266">
    <property type="entry name" value="SGNH hydrolase"/>
    <property type="match status" value="1"/>
</dbReference>
<dbReference type="CDD" id="cd01832">
    <property type="entry name" value="SGNH_hydrolase_like_1"/>
    <property type="match status" value="1"/>
</dbReference>
<evidence type="ECO:0000313" key="2">
    <source>
        <dbReference type="EMBL" id="MDN4165188.1"/>
    </source>
</evidence>